<dbReference type="InterPro" id="IPR017896">
    <property type="entry name" value="4Fe4S_Fe-S-bd"/>
</dbReference>
<dbReference type="Pfam" id="PF01656">
    <property type="entry name" value="CbiA"/>
    <property type="match status" value="1"/>
</dbReference>
<dbReference type="GO" id="GO:0051536">
    <property type="term" value="F:iron-sulfur cluster binding"/>
    <property type="evidence" value="ECO:0007669"/>
    <property type="project" value="UniProtKB-KW"/>
</dbReference>
<dbReference type="PANTHER" id="PTHR43063:SF1">
    <property type="entry name" value="4FE-4S CLUSTER CONTAINING PARA FAMILY ATPASE PROTEIN"/>
    <property type="match status" value="1"/>
</dbReference>
<dbReference type="EMBL" id="CP001087">
    <property type="protein sequence ID" value="ACN17300.1"/>
    <property type="molecule type" value="Genomic_DNA"/>
</dbReference>
<keyword evidence="3" id="KW-0411">Iron-sulfur</keyword>
<keyword evidence="2" id="KW-0408">Iron</keyword>
<organism evidence="5 6">
    <name type="scientific">Desulforapulum autotrophicum (strain ATCC 43914 / DSM 3382 / VKM B-1955 / HRM2)</name>
    <name type="common">Desulfobacterium autotrophicum</name>
    <dbReference type="NCBI Taxonomy" id="177437"/>
    <lineage>
        <taxon>Bacteria</taxon>
        <taxon>Pseudomonadati</taxon>
        <taxon>Thermodesulfobacteriota</taxon>
        <taxon>Desulfobacteria</taxon>
        <taxon>Desulfobacterales</taxon>
        <taxon>Desulfobacteraceae</taxon>
        <taxon>Desulforapulum</taxon>
    </lineage>
</organism>
<sequence>MIITIASGKGGTGKTTVTVNLAASAPKGDVAVFDCDVEEPNSHIFLKPENLSTTPISTMIPKVDMEKCTLCKACEEICQFSAITTIGKKVMTFPEMCHSCQGCVMVCPEGAITASTRELGTLVQGTNASGICLTWGELRVGEAMAPPLIEQVKEKIDPKKTALVDAPPGTSCPAISALRDSDFALLVAEPTPFGLNDLALTVEALRVLKVPMGIVINRDDGETRVIDDYAAREKIEILARIPFTREAAAVCSKGLLLKEEIPEMEPLFTRLYSTVMERAKNRGNKK</sequence>
<dbReference type="KEGG" id="dat:HRM2_42440"/>
<dbReference type="STRING" id="177437.HRM2_42440"/>
<dbReference type="Gene3D" id="3.40.50.300">
    <property type="entry name" value="P-loop containing nucleotide triphosphate hydrolases"/>
    <property type="match status" value="1"/>
</dbReference>
<dbReference type="InterPro" id="IPR027417">
    <property type="entry name" value="P-loop_NTPase"/>
</dbReference>
<keyword evidence="6" id="KW-1185">Reference proteome</keyword>
<protein>
    <submittedName>
        <fullName evidence="5">MinD2</fullName>
    </submittedName>
</protein>
<dbReference type="Gene3D" id="3.30.70.20">
    <property type="match status" value="1"/>
</dbReference>
<dbReference type="AlphaFoldDB" id="C0QD68"/>
<name>C0QD68_DESAH</name>
<evidence type="ECO:0000313" key="6">
    <source>
        <dbReference type="Proteomes" id="UP000000442"/>
    </source>
</evidence>
<dbReference type="PROSITE" id="PS00198">
    <property type="entry name" value="4FE4S_FER_1"/>
    <property type="match status" value="1"/>
</dbReference>
<dbReference type="SUPFAM" id="SSF52540">
    <property type="entry name" value="P-loop containing nucleoside triphosphate hydrolases"/>
    <property type="match status" value="1"/>
</dbReference>
<dbReference type="InterPro" id="IPR017900">
    <property type="entry name" value="4Fe4S_Fe_S_CS"/>
</dbReference>
<dbReference type="Proteomes" id="UP000000442">
    <property type="component" value="Chromosome"/>
</dbReference>
<evidence type="ECO:0000256" key="1">
    <source>
        <dbReference type="ARBA" id="ARBA00022723"/>
    </source>
</evidence>
<dbReference type="PROSITE" id="PS51379">
    <property type="entry name" value="4FE4S_FER_2"/>
    <property type="match status" value="2"/>
</dbReference>
<evidence type="ECO:0000256" key="3">
    <source>
        <dbReference type="ARBA" id="ARBA00023014"/>
    </source>
</evidence>
<dbReference type="RefSeq" id="WP_015906032.1">
    <property type="nucleotide sequence ID" value="NC_012108.1"/>
</dbReference>
<evidence type="ECO:0000256" key="2">
    <source>
        <dbReference type="ARBA" id="ARBA00023004"/>
    </source>
</evidence>
<dbReference type="OrthoDB" id="9778602at2"/>
<dbReference type="Pfam" id="PF00037">
    <property type="entry name" value="Fer4"/>
    <property type="match status" value="2"/>
</dbReference>
<dbReference type="PANTHER" id="PTHR43063">
    <property type="entry name" value="4FE-4S CLUSTER CONTAINING PARA FAMILY ATPASE PROTEIN"/>
    <property type="match status" value="1"/>
</dbReference>
<feature type="domain" description="4Fe-4S ferredoxin-type" evidence="4">
    <location>
        <begin position="59"/>
        <end position="88"/>
    </location>
</feature>
<evidence type="ECO:0000259" key="4">
    <source>
        <dbReference type="PROSITE" id="PS51379"/>
    </source>
</evidence>
<dbReference type="eggNOG" id="COG1149">
    <property type="taxonomic scope" value="Bacteria"/>
</dbReference>
<dbReference type="HOGENOM" id="CLU_067767_0_0_7"/>
<proteinExistence type="predicted"/>
<keyword evidence="1" id="KW-0479">Metal-binding</keyword>
<dbReference type="SUPFAM" id="SSF54862">
    <property type="entry name" value="4Fe-4S ferredoxins"/>
    <property type="match status" value="1"/>
</dbReference>
<dbReference type="InterPro" id="IPR002586">
    <property type="entry name" value="CobQ/CobB/MinD/ParA_Nub-bd_dom"/>
</dbReference>
<dbReference type="GO" id="GO:0046872">
    <property type="term" value="F:metal ion binding"/>
    <property type="evidence" value="ECO:0007669"/>
    <property type="project" value="UniProtKB-KW"/>
</dbReference>
<accession>C0QD68</accession>
<evidence type="ECO:0000313" key="5">
    <source>
        <dbReference type="EMBL" id="ACN17300.1"/>
    </source>
</evidence>
<reference evidence="5 6" key="1">
    <citation type="journal article" date="2009" name="Environ. Microbiol.">
        <title>Genome sequence of Desulfobacterium autotrophicum HRM2, a marine sulfate reducer oxidizing organic carbon completely to carbon dioxide.</title>
        <authorList>
            <person name="Strittmatter A.W."/>
            <person name="Liesegang H."/>
            <person name="Rabus R."/>
            <person name="Decker I."/>
            <person name="Amann J."/>
            <person name="Andres S."/>
            <person name="Henne A."/>
            <person name="Fricke W.F."/>
            <person name="Martinez-Arias R."/>
            <person name="Bartels D."/>
            <person name="Goesmann A."/>
            <person name="Krause L."/>
            <person name="Puehler A."/>
            <person name="Klenk H.P."/>
            <person name="Richter M."/>
            <person name="Schuler M."/>
            <person name="Gloeckner F.O."/>
            <person name="Meyerdierks A."/>
            <person name="Gottschalk G."/>
            <person name="Amann R."/>
        </authorList>
    </citation>
    <scope>NUCLEOTIDE SEQUENCE [LARGE SCALE GENOMIC DNA]</scope>
    <source>
        <strain evidence="6">ATCC 43914 / DSM 3382 / HRM2</strain>
    </source>
</reference>
<gene>
    <name evidence="5" type="primary">minD2</name>
    <name evidence="5" type="ordered locus">HRM2_42440</name>
</gene>
<feature type="domain" description="4Fe-4S ferredoxin-type" evidence="4">
    <location>
        <begin position="89"/>
        <end position="117"/>
    </location>
</feature>